<comment type="caution">
    <text evidence="3">The sequence shown here is derived from an EMBL/GenBank/DDBJ whole genome shotgun (WGS) entry which is preliminary data.</text>
</comment>
<dbReference type="InterPro" id="IPR029063">
    <property type="entry name" value="SAM-dependent_MTases_sf"/>
</dbReference>
<dbReference type="SUPFAM" id="SSF53335">
    <property type="entry name" value="S-adenosyl-L-methionine-dependent methyltransferases"/>
    <property type="match status" value="1"/>
</dbReference>
<dbReference type="NCBIfam" id="TIGR00095">
    <property type="entry name" value="16S rRNA (guanine(966)-N(2))-methyltransferase RsmD"/>
    <property type="match status" value="1"/>
</dbReference>
<dbReference type="PROSITE" id="PS00092">
    <property type="entry name" value="N6_MTASE"/>
    <property type="match status" value="1"/>
</dbReference>
<evidence type="ECO:0000313" key="3">
    <source>
        <dbReference type="EMBL" id="GAH87321.1"/>
    </source>
</evidence>
<dbReference type="PANTHER" id="PTHR43542:SF1">
    <property type="entry name" value="METHYLTRANSFERASE"/>
    <property type="match status" value="1"/>
</dbReference>
<dbReference type="GO" id="GO:0008168">
    <property type="term" value="F:methyltransferase activity"/>
    <property type="evidence" value="ECO:0007669"/>
    <property type="project" value="UniProtKB-KW"/>
</dbReference>
<name>X1IXX9_9ZZZZ</name>
<dbReference type="InterPro" id="IPR002052">
    <property type="entry name" value="DNA_methylase_N6_adenine_CS"/>
</dbReference>
<dbReference type="Pfam" id="PF03602">
    <property type="entry name" value="Cons_hypoth95"/>
    <property type="match status" value="1"/>
</dbReference>
<reference evidence="3" key="1">
    <citation type="journal article" date="2014" name="Front. Microbiol.">
        <title>High frequency of phylogenetically diverse reductive dehalogenase-homologous genes in deep subseafloor sedimentary metagenomes.</title>
        <authorList>
            <person name="Kawai M."/>
            <person name="Futagami T."/>
            <person name="Toyoda A."/>
            <person name="Takaki Y."/>
            <person name="Nishi S."/>
            <person name="Hori S."/>
            <person name="Arai W."/>
            <person name="Tsubouchi T."/>
            <person name="Morono Y."/>
            <person name="Uchiyama I."/>
            <person name="Ito T."/>
            <person name="Fujiyama A."/>
            <person name="Inagaki F."/>
            <person name="Takami H."/>
        </authorList>
    </citation>
    <scope>NUCLEOTIDE SEQUENCE</scope>
    <source>
        <strain evidence="3">Expedition CK06-06</strain>
    </source>
</reference>
<protein>
    <recommendedName>
        <fullName evidence="4">16S rRNA (Guanine(966)-N(2))-methyltransferase RsmD</fullName>
    </recommendedName>
</protein>
<organism evidence="3">
    <name type="scientific">marine sediment metagenome</name>
    <dbReference type="NCBI Taxonomy" id="412755"/>
    <lineage>
        <taxon>unclassified sequences</taxon>
        <taxon>metagenomes</taxon>
        <taxon>ecological metagenomes</taxon>
    </lineage>
</organism>
<proteinExistence type="predicted"/>
<keyword evidence="1" id="KW-0489">Methyltransferase</keyword>
<dbReference type="CDD" id="cd02440">
    <property type="entry name" value="AdoMet_MTases"/>
    <property type="match status" value="1"/>
</dbReference>
<dbReference type="PIRSF" id="PIRSF004553">
    <property type="entry name" value="CHP00095"/>
    <property type="match status" value="1"/>
</dbReference>
<dbReference type="Gene3D" id="3.40.50.150">
    <property type="entry name" value="Vaccinia Virus protein VP39"/>
    <property type="match status" value="1"/>
</dbReference>
<dbReference type="GO" id="GO:0003676">
    <property type="term" value="F:nucleic acid binding"/>
    <property type="evidence" value="ECO:0007669"/>
    <property type="project" value="InterPro"/>
</dbReference>
<keyword evidence="2" id="KW-0808">Transferase</keyword>
<dbReference type="AlphaFoldDB" id="X1IXX9"/>
<evidence type="ECO:0000256" key="1">
    <source>
        <dbReference type="ARBA" id="ARBA00022603"/>
    </source>
</evidence>
<accession>X1IXX9</accession>
<dbReference type="PANTHER" id="PTHR43542">
    <property type="entry name" value="METHYLTRANSFERASE"/>
    <property type="match status" value="1"/>
</dbReference>
<dbReference type="EMBL" id="BARU01038695">
    <property type="protein sequence ID" value="GAH87321.1"/>
    <property type="molecule type" value="Genomic_DNA"/>
</dbReference>
<dbReference type="GO" id="GO:0031167">
    <property type="term" value="P:rRNA methylation"/>
    <property type="evidence" value="ECO:0007669"/>
    <property type="project" value="InterPro"/>
</dbReference>
<sequence>MRVIGGIAKNKKLISGYDNVRPTSDRIKETLFNLLGNIKGTYFLDLFAGTGNIGIEAISRGTASVCFVEKSFNLCKTIKENLRLTCFEQKGRVFNKEVNKNLFSFFKNKCFIFDVIFADPPYEKGIVKKIFDIIDFDIVPKDGIFVLQHSVREKVNNKAIREVKIGDTLLSFYERNT</sequence>
<evidence type="ECO:0000256" key="2">
    <source>
        <dbReference type="ARBA" id="ARBA00022679"/>
    </source>
</evidence>
<gene>
    <name evidence="3" type="ORF">S03H2_60090</name>
</gene>
<evidence type="ECO:0008006" key="4">
    <source>
        <dbReference type="Google" id="ProtNLM"/>
    </source>
</evidence>
<dbReference type="InterPro" id="IPR004398">
    <property type="entry name" value="RNA_MeTrfase_RsmD"/>
</dbReference>